<comment type="caution">
    <text evidence="2">The sequence shown here is derived from an EMBL/GenBank/DDBJ whole genome shotgun (WGS) entry which is preliminary data.</text>
</comment>
<keyword evidence="1" id="KW-1133">Transmembrane helix</keyword>
<organism evidence="2 3">
    <name type="scientific">Kineococcus radiotolerans</name>
    <dbReference type="NCBI Taxonomy" id="131568"/>
    <lineage>
        <taxon>Bacteria</taxon>
        <taxon>Bacillati</taxon>
        <taxon>Actinomycetota</taxon>
        <taxon>Actinomycetes</taxon>
        <taxon>Kineosporiales</taxon>
        <taxon>Kineosporiaceae</taxon>
        <taxon>Kineococcus</taxon>
    </lineage>
</organism>
<dbReference type="PANTHER" id="PTHR38446">
    <property type="entry name" value="BLL0914 PROTEIN"/>
    <property type="match status" value="1"/>
</dbReference>
<dbReference type="Proteomes" id="UP000533269">
    <property type="component" value="Unassembled WGS sequence"/>
</dbReference>
<feature type="transmembrane region" description="Helical" evidence="1">
    <location>
        <begin position="78"/>
        <end position="100"/>
    </location>
</feature>
<gene>
    <name evidence="2" type="ORF">FHR75_001780</name>
</gene>
<dbReference type="AlphaFoldDB" id="A0A7W4XX06"/>
<dbReference type="RefSeq" id="WP_183391017.1">
    <property type="nucleotide sequence ID" value="NZ_JACHVY010000001.1"/>
</dbReference>
<name>A0A7W4XX06_KINRA</name>
<protein>
    <submittedName>
        <fullName evidence="2">Putative membrane protein</fullName>
    </submittedName>
</protein>
<dbReference type="EMBL" id="JACHVY010000001">
    <property type="protein sequence ID" value="MBB2900992.1"/>
    <property type="molecule type" value="Genomic_DNA"/>
</dbReference>
<sequence>MTAAALVVTGLAALVHVYVFVLESLLWTGPRAARVFGLDAATARTTAPLAFNQGFYNLFLALEIAAGTVVIATGHRAVGATLVLVGALSMVGAGLVLVLSDRTKARAALVQLVPALLGSLLLIAALTTD</sequence>
<accession>A0A7W4XX06</accession>
<feature type="transmembrane region" description="Helical" evidence="1">
    <location>
        <begin position="54"/>
        <end position="72"/>
    </location>
</feature>
<keyword evidence="1" id="KW-0472">Membrane</keyword>
<reference evidence="2 3" key="2">
    <citation type="submission" date="2020-08" db="EMBL/GenBank/DDBJ databases">
        <authorList>
            <person name="Partida-Martinez L."/>
            <person name="Huntemann M."/>
            <person name="Clum A."/>
            <person name="Wang J."/>
            <person name="Palaniappan K."/>
            <person name="Ritter S."/>
            <person name="Chen I.-M."/>
            <person name="Stamatis D."/>
            <person name="Reddy T."/>
            <person name="O'Malley R."/>
            <person name="Daum C."/>
            <person name="Shapiro N."/>
            <person name="Ivanova N."/>
            <person name="Kyrpides N."/>
            <person name="Woyke T."/>
        </authorList>
    </citation>
    <scope>NUCLEOTIDE SEQUENCE [LARGE SCALE GENOMIC DNA]</scope>
    <source>
        <strain evidence="2 3">AS2.23</strain>
    </source>
</reference>
<dbReference type="PANTHER" id="PTHR38446:SF1">
    <property type="entry name" value="BLL0914 PROTEIN"/>
    <property type="match status" value="1"/>
</dbReference>
<keyword evidence="1" id="KW-0812">Transmembrane</keyword>
<feature type="transmembrane region" description="Helical" evidence="1">
    <location>
        <begin position="107"/>
        <end position="126"/>
    </location>
</feature>
<dbReference type="InterPro" id="IPR009732">
    <property type="entry name" value="DUF1304"/>
</dbReference>
<evidence type="ECO:0000256" key="1">
    <source>
        <dbReference type="SAM" id="Phobius"/>
    </source>
</evidence>
<dbReference type="Pfam" id="PF06993">
    <property type="entry name" value="DUF1304"/>
    <property type="match status" value="1"/>
</dbReference>
<evidence type="ECO:0000313" key="2">
    <source>
        <dbReference type="EMBL" id="MBB2900992.1"/>
    </source>
</evidence>
<reference evidence="2 3" key="1">
    <citation type="submission" date="2020-08" db="EMBL/GenBank/DDBJ databases">
        <title>The Agave Microbiome: Exploring the role of microbial communities in plant adaptations to desert environments.</title>
        <authorList>
            <person name="Partida-Martinez L.P."/>
        </authorList>
    </citation>
    <scope>NUCLEOTIDE SEQUENCE [LARGE SCALE GENOMIC DNA]</scope>
    <source>
        <strain evidence="2 3">AS2.23</strain>
    </source>
</reference>
<proteinExistence type="predicted"/>
<evidence type="ECO:0000313" key="3">
    <source>
        <dbReference type="Proteomes" id="UP000533269"/>
    </source>
</evidence>
<feature type="transmembrane region" description="Helical" evidence="1">
    <location>
        <begin position="6"/>
        <end position="27"/>
    </location>
</feature>